<protein>
    <submittedName>
        <fullName evidence="1">Uncharacterized protein</fullName>
    </submittedName>
</protein>
<evidence type="ECO:0000313" key="1">
    <source>
        <dbReference type="EMBL" id="KAF9654417.1"/>
    </source>
</evidence>
<accession>A0ACB6ZXU2</accession>
<dbReference type="EMBL" id="MU117961">
    <property type="protein sequence ID" value="KAF9654417.1"/>
    <property type="molecule type" value="Genomic_DNA"/>
</dbReference>
<sequence length="304" mass="32715">MQTLVLRARLPPPTSTSGATYVRTYAVSVKPPRRYPKKSEPRIYSERKKFLYNQYLRLLETSRESPLIFLQHTKFSIPRLTKLRKDIAAATARKGGFAPSLLNPGPTPLTPSNDPSITTPPSLTVICTSIFGAALRDYPSIDAEAAKDISGTVENGLAILSLPSLDPPALNAILNALQRSVPPLKPEGEAQRSSSKKPSADDPDFVPGRRVKRVKPTLTPELTVMGALIEGRVFKAASVQDIASLPTLDTLRAQLIGLISFPANQIAGILGQASGGQLARTLEGFKKGLEDAEEAIECRSGAIP</sequence>
<reference evidence="1" key="1">
    <citation type="submission" date="2019-10" db="EMBL/GenBank/DDBJ databases">
        <authorList>
            <consortium name="DOE Joint Genome Institute"/>
            <person name="Kuo A."/>
            <person name="Miyauchi S."/>
            <person name="Kiss E."/>
            <person name="Drula E."/>
            <person name="Kohler A."/>
            <person name="Sanchez-Garcia M."/>
            <person name="Andreopoulos B."/>
            <person name="Barry K.W."/>
            <person name="Bonito G."/>
            <person name="Buee M."/>
            <person name="Carver A."/>
            <person name="Chen C."/>
            <person name="Cichocki N."/>
            <person name="Clum A."/>
            <person name="Culley D."/>
            <person name="Crous P.W."/>
            <person name="Fauchery L."/>
            <person name="Girlanda M."/>
            <person name="Hayes R."/>
            <person name="Keri Z."/>
            <person name="Labutti K."/>
            <person name="Lipzen A."/>
            <person name="Lombard V."/>
            <person name="Magnuson J."/>
            <person name="Maillard F."/>
            <person name="Morin E."/>
            <person name="Murat C."/>
            <person name="Nolan M."/>
            <person name="Ohm R."/>
            <person name="Pangilinan J."/>
            <person name="Pereira M."/>
            <person name="Perotto S."/>
            <person name="Peter M."/>
            <person name="Riley R."/>
            <person name="Sitrit Y."/>
            <person name="Stielow B."/>
            <person name="Szollosi G."/>
            <person name="Zifcakova L."/>
            <person name="Stursova M."/>
            <person name="Spatafora J.W."/>
            <person name="Tedersoo L."/>
            <person name="Vaario L.-M."/>
            <person name="Yamada A."/>
            <person name="Yan M."/>
            <person name="Wang P."/>
            <person name="Xu J."/>
            <person name="Bruns T."/>
            <person name="Baldrian P."/>
            <person name="Vilgalys R."/>
            <person name="Henrissat B."/>
            <person name="Grigoriev I.V."/>
            <person name="Hibbett D."/>
            <person name="Nagy L.G."/>
            <person name="Martin F.M."/>
        </authorList>
    </citation>
    <scope>NUCLEOTIDE SEQUENCE</scope>
    <source>
        <strain evidence="1">P2</strain>
    </source>
</reference>
<evidence type="ECO:0000313" key="2">
    <source>
        <dbReference type="Proteomes" id="UP000886501"/>
    </source>
</evidence>
<keyword evidence="2" id="KW-1185">Reference proteome</keyword>
<comment type="caution">
    <text evidence="1">The sequence shown here is derived from an EMBL/GenBank/DDBJ whole genome shotgun (WGS) entry which is preliminary data.</text>
</comment>
<organism evidence="1 2">
    <name type="scientific">Thelephora ganbajun</name>
    <name type="common">Ganba fungus</name>
    <dbReference type="NCBI Taxonomy" id="370292"/>
    <lineage>
        <taxon>Eukaryota</taxon>
        <taxon>Fungi</taxon>
        <taxon>Dikarya</taxon>
        <taxon>Basidiomycota</taxon>
        <taxon>Agaricomycotina</taxon>
        <taxon>Agaricomycetes</taxon>
        <taxon>Thelephorales</taxon>
        <taxon>Thelephoraceae</taxon>
        <taxon>Thelephora</taxon>
    </lineage>
</organism>
<proteinExistence type="predicted"/>
<reference evidence="1" key="2">
    <citation type="journal article" date="2020" name="Nat. Commun.">
        <title>Large-scale genome sequencing of mycorrhizal fungi provides insights into the early evolution of symbiotic traits.</title>
        <authorList>
            <person name="Miyauchi S."/>
            <person name="Kiss E."/>
            <person name="Kuo A."/>
            <person name="Drula E."/>
            <person name="Kohler A."/>
            <person name="Sanchez-Garcia M."/>
            <person name="Morin E."/>
            <person name="Andreopoulos B."/>
            <person name="Barry K.W."/>
            <person name="Bonito G."/>
            <person name="Buee M."/>
            <person name="Carver A."/>
            <person name="Chen C."/>
            <person name="Cichocki N."/>
            <person name="Clum A."/>
            <person name="Culley D."/>
            <person name="Crous P.W."/>
            <person name="Fauchery L."/>
            <person name="Girlanda M."/>
            <person name="Hayes R.D."/>
            <person name="Keri Z."/>
            <person name="LaButti K."/>
            <person name="Lipzen A."/>
            <person name="Lombard V."/>
            <person name="Magnuson J."/>
            <person name="Maillard F."/>
            <person name="Murat C."/>
            <person name="Nolan M."/>
            <person name="Ohm R.A."/>
            <person name="Pangilinan J."/>
            <person name="Pereira M.F."/>
            <person name="Perotto S."/>
            <person name="Peter M."/>
            <person name="Pfister S."/>
            <person name="Riley R."/>
            <person name="Sitrit Y."/>
            <person name="Stielow J.B."/>
            <person name="Szollosi G."/>
            <person name="Zifcakova L."/>
            <person name="Stursova M."/>
            <person name="Spatafora J.W."/>
            <person name="Tedersoo L."/>
            <person name="Vaario L.M."/>
            <person name="Yamada A."/>
            <person name="Yan M."/>
            <person name="Wang P."/>
            <person name="Xu J."/>
            <person name="Bruns T."/>
            <person name="Baldrian P."/>
            <person name="Vilgalys R."/>
            <person name="Dunand C."/>
            <person name="Henrissat B."/>
            <person name="Grigoriev I.V."/>
            <person name="Hibbett D."/>
            <person name="Nagy L.G."/>
            <person name="Martin F.M."/>
        </authorList>
    </citation>
    <scope>NUCLEOTIDE SEQUENCE</scope>
    <source>
        <strain evidence="1">P2</strain>
    </source>
</reference>
<dbReference type="Proteomes" id="UP000886501">
    <property type="component" value="Unassembled WGS sequence"/>
</dbReference>
<gene>
    <name evidence="1" type="ORF">BDM02DRAFT_3106806</name>
</gene>
<name>A0ACB6ZXU2_THEGA</name>